<dbReference type="Pfam" id="PF00912">
    <property type="entry name" value="Transgly"/>
    <property type="match status" value="1"/>
</dbReference>
<gene>
    <name evidence="13" type="ORF">HY076_03210</name>
</gene>
<sequence>MLVEPTRLTIGSLAFALAGEADARGPRFRLALDADSLTARAWQASLPRTVLGPLADLAIAGWYAWSVRLDLDVARPDSVAFDADVTPHGLTIDRARNRLPIETLDRPFVARIHLPHDRIVERDLSPANPHFLPLDAIDTLLVRALLANEDGGFFRHRGFNLEAVRGAIADDVKAGAFRRGAGTITMQLVRNLYLGHRRTLARKGQEVALAWILEHLTTLTKERMLEIYLNIIEWGPDVHGADEACGYYFGHGAGHVTVDEALFLATVVPAPGKWRYRFDRDGALRPFARAQMHFIGRAMAARGWLAPDLLPDADQLRVAILGPARDALFPPASASRRPGTPGDRVLRTAPSAMDFPPDLGRLALGRGAR</sequence>
<feature type="domain" description="Glycosyl transferase family 51" evidence="12">
    <location>
        <begin position="126"/>
        <end position="276"/>
    </location>
</feature>
<dbReference type="GO" id="GO:0008360">
    <property type="term" value="P:regulation of cell shape"/>
    <property type="evidence" value="ECO:0007669"/>
    <property type="project" value="UniProtKB-KW"/>
</dbReference>
<keyword evidence="1" id="KW-1003">Cell membrane</keyword>
<evidence type="ECO:0000256" key="10">
    <source>
        <dbReference type="ARBA" id="ARBA00023316"/>
    </source>
</evidence>
<keyword evidence="10" id="KW-0961">Cell wall biogenesis/degradation</keyword>
<evidence type="ECO:0000256" key="1">
    <source>
        <dbReference type="ARBA" id="ARBA00022475"/>
    </source>
</evidence>
<evidence type="ECO:0000313" key="13">
    <source>
        <dbReference type="EMBL" id="MBI3539263.1"/>
    </source>
</evidence>
<dbReference type="EMBL" id="JACQAY010000092">
    <property type="protein sequence ID" value="MBI3539263.1"/>
    <property type="molecule type" value="Genomic_DNA"/>
</dbReference>
<evidence type="ECO:0000313" key="14">
    <source>
        <dbReference type="Proteomes" id="UP000807850"/>
    </source>
</evidence>
<keyword evidence="2" id="KW-0997">Cell inner membrane</keyword>
<reference evidence="13" key="1">
    <citation type="submission" date="2020-07" db="EMBL/GenBank/DDBJ databases">
        <title>Huge and variable diversity of episymbiotic CPR bacteria and DPANN archaea in groundwater ecosystems.</title>
        <authorList>
            <person name="He C.Y."/>
            <person name="Keren R."/>
            <person name="Whittaker M."/>
            <person name="Farag I.F."/>
            <person name="Doudna J."/>
            <person name="Cate J.H.D."/>
            <person name="Banfield J.F."/>
        </authorList>
    </citation>
    <scope>NUCLEOTIDE SEQUENCE</scope>
    <source>
        <strain evidence="13">NC_groundwater_928_Pr1_S-0.2um_72_17</strain>
    </source>
</reference>
<keyword evidence="7" id="KW-0573">Peptidoglycan synthesis</keyword>
<keyword evidence="5" id="KW-0812">Transmembrane</keyword>
<dbReference type="PANTHER" id="PTHR30400">
    <property type="entry name" value="MONOFUNCTIONAL BIOSYNTHETIC PEPTIDOGLYCAN TRANSGLYCOSYLASE"/>
    <property type="match status" value="1"/>
</dbReference>
<keyword evidence="3" id="KW-0328">Glycosyltransferase</keyword>
<proteinExistence type="predicted"/>
<evidence type="ECO:0000259" key="12">
    <source>
        <dbReference type="Pfam" id="PF00912"/>
    </source>
</evidence>
<dbReference type="AlphaFoldDB" id="A0A9D6L5H7"/>
<keyword evidence="6" id="KW-0133">Cell shape</keyword>
<dbReference type="InterPro" id="IPR036950">
    <property type="entry name" value="PBP_transglycosylase"/>
</dbReference>
<dbReference type="InterPro" id="IPR023346">
    <property type="entry name" value="Lysozyme-like_dom_sf"/>
</dbReference>
<comment type="caution">
    <text evidence="13">The sequence shown here is derived from an EMBL/GenBank/DDBJ whole genome shotgun (WGS) entry which is preliminary data.</text>
</comment>
<evidence type="ECO:0000256" key="3">
    <source>
        <dbReference type="ARBA" id="ARBA00022676"/>
    </source>
</evidence>
<evidence type="ECO:0000256" key="2">
    <source>
        <dbReference type="ARBA" id="ARBA00022519"/>
    </source>
</evidence>
<keyword evidence="8" id="KW-1133">Transmembrane helix</keyword>
<evidence type="ECO:0000256" key="7">
    <source>
        <dbReference type="ARBA" id="ARBA00022984"/>
    </source>
</evidence>
<dbReference type="SUPFAM" id="SSF53955">
    <property type="entry name" value="Lysozyme-like"/>
    <property type="match status" value="1"/>
</dbReference>
<dbReference type="GO" id="GO:0071555">
    <property type="term" value="P:cell wall organization"/>
    <property type="evidence" value="ECO:0007669"/>
    <property type="project" value="UniProtKB-KW"/>
</dbReference>
<evidence type="ECO:0000256" key="6">
    <source>
        <dbReference type="ARBA" id="ARBA00022960"/>
    </source>
</evidence>
<dbReference type="GO" id="GO:0009274">
    <property type="term" value="C:peptidoglycan-based cell wall"/>
    <property type="evidence" value="ECO:0007669"/>
    <property type="project" value="InterPro"/>
</dbReference>
<keyword evidence="4" id="KW-0808">Transferase</keyword>
<dbReference type="InterPro" id="IPR011812">
    <property type="entry name" value="Pep_trsgly"/>
</dbReference>
<dbReference type="InterPro" id="IPR001264">
    <property type="entry name" value="Glyco_trans_51"/>
</dbReference>
<dbReference type="GO" id="GO:0016020">
    <property type="term" value="C:membrane"/>
    <property type="evidence" value="ECO:0007669"/>
    <property type="project" value="InterPro"/>
</dbReference>
<evidence type="ECO:0000256" key="11">
    <source>
        <dbReference type="SAM" id="MobiDB-lite"/>
    </source>
</evidence>
<evidence type="ECO:0000256" key="4">
    <source>
        <dbReference type="ARBA" id="ARBA00022679"/>
    </source>
</evidence>
<dbReference type="GO" id="GO:0009252">
    <property type="term" value="P:peptidoglycan biosynthetic process"/>
    <property type="evidence" value="ECO:0007669"/>
    <property type="project" value="UniProtKB-KW"/>
</dbReference>
<evidence type="ECO:0000256" key="8">
    <source>
        <dbReference type="ARBA" id="ARBA00022989"/>
    </source>
</evidence>
<feature type="region of interest" description="Disordered" evidence="11">
    <location>
        <begin position="330"/>
        <end position="350"/>
    </location>
</feature>
<organism evidence="13 14">
    <name type="scientific">Eiseniibacteriota bacterium</name>
    <dbReference type="NCBI Taxonomy" id="2212470"/>
    <lineage>
        <taxon>Bacteria</taxon>
        <taxon>Candidatus Eiseniibacteriota</taxon>
    </lineage>
</organism>
<keyword evidence="9" id="KW-0472">Membrane</keyword>
<dbReference type="Gene3D" id="1.10.3810.10">
    <property type="entry name" value="Biosynthetic peptidoglycan transglycosylase-like"/>
    <property type="match status" value="1"/>
</dbReference>
<dbReference type="Proteomes" id="UP000807850">
    <property type="component" value="Unassembled WGS sequence"/>
</dbReference>
<protein>
    <submittedName>
        <fullName evidence="13">Transglycosylase domain-containing protein</fullName>
    </submittedName>
</protein>
<evidence type="ECO:0000256" key="9">
    <source>
        <dbReference type="ARBA" id="ARBA00023136"/>
    </source>
</evidence>
<dbReference type="PANTHER" id="PTHR30400:SF0">
    <property type="entry name" value="BIOSYNTHETIC PEPTIDOGLYCAN TRANSGLYCOSYLASE"/>
    <property type="match status" value="1"/>
</dbReference>
<evidence type="ECO:0000256" key="5">
    <source>
        <dbReference type="ARBA" id="ARBA00022692"/>
    </source>
</evidence>
<dbReference type="GO" id="GO:0016763">
    <property type="term" value="F:pentosyltransferase activity"/>
    <property type="evidence" value="ECO:0007669"/>
    <property type="project" value="InterPro"/>
</dbReference>
<accession>A0A9D6L5H7</accession>
<name>A0A9D6L5H7_UNCEI</name>